<dbReference type="GO" id="GO:0007052">
    <property type="term" value="P:mitotic spindle organization"/>
    <property type="evidence" value="ECO:0007669"/>
    <property type="project" value="TreeGrafter"/>
</dbReference>
<organism evidence="12 13">
    <name type="scientific">Podospora australis</name>
    <dbReference type="NCBI Taxonomy" id="1536484"/>
    <lineage>
        <taxon>Eukaryota</taxon>
        <taxon>Fungi</taxon>
        <taxon>Dikarya</taxon>
        <taxon>Ascomycota</taxon>
        <taxon>Pezizomycotina</taxon>
        <taxon>Sordariomycetes</taxon>
        <taxon>Sordariomycetidae</taxon>
        <taxon>Sordariales</taxon>
        <taxon>Podosporaceae</taxon>
        <taxon>Podospora</taxon>
    </lineage>
</organism>
<dbReference type="InterPro" id="IPR004327">
    <property type="entry name" value="Phstyr_phstse_ac"/>
</dbReference>
<dbReference type="GO" id="GO:0003755">
    <property type="term" value="F:peptidyl-prolyl cis-trans isomerase activity"/>
    <property type="evidence" value="ECO:0007669"/>
    <property type="project" value="UniProtKB-KW"/>
</dbReference>
<protein>
    <recommendedName>
        <fullName evidence="10">Serine/threonine-protein phosphatase 2A activator</fullName>
        <ecNumber evidence="10">5.2.1.8</ecNumber>
    </recommendedName>
    <alternativeName>
        <fullName evidence="10">Phosphotyrosyl phosphatase activator</fullName>
    </alternativeName>
</protein>
<dbReference type="InterPro" id="IPR043170">
    <property type="entry name" value="PTPA_C_lid"/>
</dbReference>
<dbReference type="EMBL" id="MU864376">
    <property type="protein sequence ID" value="KAK4189369.1"/>
    <property type="molecule type" value="Genomic_DNA"/>
</dbReference>
<keyword evidence="13" id="KW-1185">Reference proteome</keyword>
<comment type="function">
    <text evidence="9">PPIases accelerate the folding of proteins. It catalyzes the cis-trans isomerization of proline imidic peptide bonds in oligopeptides. Acts as a regulatory subunit for PP2A-like phosphatases modulating their activity or substrate specificity, probably by inducing a conformational change in the catalytic subunit, a direct target of the PPIase. Can reactivate inactive phosphatase PP2A-phosphatase methylesterase complexes (PP2Ai) in presence of ATP and Mg(2+) by dissociating the inactive form from the complex.</text>
</comment>
<evidence type="ECO:0000256" key="7">
    <source>
        <dbReference type="ARBA" id="ARBA00023235"/>
    </source>
</evidence>
<proteinExistence type="inferred from homology"/>
<dbReference type="Proteomes" id="UP001302126">
    <property type="component" value="Unassembled WGS sequence"/>
</dbReference>
<feature type="compositionally biased region" description="Pro residues" evidence="11">
    <location>
        <begin position="494"/>
        <end position="506"/>
    </location>
</feature>
<dbReference type="GO" id="GO:0000159">
    <property type="term" value="C:protein phosphatase type 2A complex"/>
    <property type="evidence" value="ECO:0007669"/>
    <property type="project" value="TreeGrafter"/>
</dbReference>
<feature type="compositionally biased region" description="Low complexity" evidence="11">
    <location>
        <begin position="16"/>
        <end position="25"/>
    </location>
</feature>
<dbReference type="Gene3D" id="1.20.120.1150">
    <property type="match status" value="1"/>
</dbReference>
<comment type="subcellular location">
    <subcellularLocation>
        <location evidence="3 10">Cytoplasm</location>
    </subcellularLocation>
    <subcellularLocation>
        <location evidence="2">Nucleus</location>
    </subcellularLocation>
</comment>
<dbReference type="CDD" id="cd04087">
    <property type="entry name" value="PTPA"/>
    <property type="match status" value="1"/>
</dbReference>
<evidence type="ECO:0000256" key="5">
    <source>
        <dbReference type="ARBA" id="ARBA00022490"/>
    </source>
</evidence>
<reference evidence="12" key="2">
    <citation type="submission" date="2023-05" db="EMBL/GenBank/DDBJ databases">
        <authorList>
            <consortium name="Lawrence Berkeley National Laboratory"/>
            <person name="Steindorff A."/>
            <person name="Hensen N."/>
            <person name="Bonometti L."/>
            <person name="Westerberg I."/>
            <person name="Brannstrom I.O."/>
            <person name="Guillou S."/>
            <person name="Cros-Aarteil S."/>
            <person name="Calhoun S."/>
            <person name="Haridas S."/>
            <person name="Kuo A."/>
            <person name="Mondo S."/>
            <person name="Pangilinan J."/>
            <person name="Riley R."/>
            <person name="Labutti K."/>
            <person name="Andreopoulos B."/>
            <person name="Lipzen A."/>
            <person name="Chen C."/>
            <person name="Yanf M."/>
            <person name="Daum C."/>
            <person name="Ng V."/>
            <person name="Clum A."/>
            <person name="Ohm R."/>
            <person name="Martin F."/>
            <person name="Silar P."/>
            <person name="Natvig D."/>
            <person name="Lalanne C."/>
            <person name="Gautier V."/>
            <person name="Ament-Velasquez S.L."/>
            <person name="Kruys A."/>
            <person name="Hutchinson M.I."/>
            <person name="Powell A.J."/>
            <person name="Barry K."/>
            <person name="Miller A.N."/>
            <person name="Grigoriev I.V."/>
            <person name="Debuchy R."/>
            <person name="Gladieux P."/>
            <person name="Thoren M.H."/>
            <person name="Johannesson H."/>
        </authorList>
    </citation>
    <scope>NUCLEOTIDE SEQUENCE</scope>
    <source>
        <strain evidence="12">PSN309</strain>
    </source>
</reference>
<dbReference type="GO" id="GO:0008160">
    <property type="term" value="F:protein tyrosine phosphatase activator activity"/>
    <property type="evidence" value="ECO:0007669"/>
    <property type="project" value="TreeGrafter"/>
</dbReference>
<gene>
    <name evidence="12" type="ORF">QBC35DRAFT_546206</name>
</gene>
<accession>A0AAN7AJW4</accession>
<dbReference type="PANTHER" id="PTHR10012">
    <property type="entry name" value="SERINE/THREONINE-PROTEIN PHOSPHATASE 2A REGULATORY SUBUNIT B"/>
    <property type="match status" value="1"/>
</dbReference>
<evidence type="ECO:0000256" key="6">
    <source>
        <dbReference type="ARBA" id="ARBA00023110"/>
    </source>
</evidence>
<dbReference type="PANTHER" id="PTHR10012:SF3">
    <property type="entry name" value="SERINE_THREONINE-PROTEIN PHOSPHATASE 2A ACTIVATOR 1"/>
    <property type="match status" value="1"/>
</dbReference>
<dbReference type="FunFam" id="1.20.120.1150:FF:000003">
    <property type="entry name" value="Serine/threonine-protein phosphatase 2A activator"/>
    <property type="match status" value="1"/>
</dbReference>
<dbReference type="EC" id="5.2.1.8" evidence="10"/>
<sequence length="529" mass="57116">MEPPPLPRAGAPIAPTTSTSTTSSSNATKSFPHLEILSPAQLSRHQFLLPKKRINEGSDVSFFLKAKAYSEIGKFLMQLNRSVCPRKVHIPLKGSGGSVATRTKSFPLGDDRKLWGGGNRAIGKLREVLKEVADLVAEVPPEDNPNRRFGNAAFRVWYKKLEQRAGGLLNNVIGGETGGRRGDGVKQEEGREEANEGENDRMLEEVKAYFLGGWGSAQRLDFGTGHELSFLAFLGCLWKLGVFHRGQEGPKGEEGEIERGIVLGVIEPYLNVVRKLILTYTLEPAGSHGVWGLDDHFFLPYILGSAQLTRPIDENEPMPLEGSMPGAPKPADIIKHDAVERYREVNMYFSAVGFINDVKKGPFWEHSPILFDISGIKDGWGKINKGMIKMFDAEVLGKFPVVQHFPFGSLFEWELDPAAEDKHVERSVHLANQPPTTTTTASPTAAPSIGIPSTQVPSAGTARPPPPGAGAGGVVGTRAPWAGAGTGPSLTPRGGPPDTGPPPPTAFPRGVPGRANNQFSVTKAPWAKD</sequence>
<evidence type="ECO:0000256" key="2">
    <source>
        <dbReference type="ARBA" id="ARBA00004123"/>
    </source>
</evidence>
<reference evidence="12" key="1">
    <citation type="journal article" date="2023" name="Mol. Phylogenet. Evol.">
        <title>Genome-scale phylogeny and comparative genomics of the fungal order Sordariales.</title>
        <authorList>
            <person name="Hensen N."/>
            <person name="Bonometti L."/>
            <person name="Westerberg I."/>
            <person name="Brannstrom I.O."/>
            <person name="Guillou S."/>
            <person name="Cros-Aarteil S."/>
            <person name="Calhoun S."/>
            <person name="Haridas S."/>
            <person name="Kuo A."/>
            <person name="Mondo S."/>
            <person name="Pangilinan J."/>
            <person name="Riley R."/>
            <person name="LaButti K."/>
            <person name="Andreopoulos B."/>
            <person name="Lipzen A."/>
            <person name="Chen C."/>
            <person name="Yan M."/>
            <person name="Daum C."/>
            <person name="Ng V."/>
            <person name="Clum A."/>
            <person name="Steindorff A."/>
            <person name="Ohm R.A."/>
            <person name="Martin F."/>
            <person name="Silar P."/>
            <person name="Natvig D.O."/>
            <person name="Lalanne C."/>
            <person name="Gautier V."/>
            <person name="Ament-Velasquez S.L."/>
            <person name="Kruys A."/>
            <person name="Hutchinson M.I."/>
            <person name="Powell A.J."/>
            <person name="Barry K."/>
            <person name="Miller A.N."/>
            <person name="Grigoriev I.V."/>
            <person name="Debuchy R."/>
            <person name="Gladieux P."/>
            <person name="Hiltunen Thoren M."/>
            <person name="Johannesson H."/>
        </authorList>
    </citation>
    <scope>NUCLEOTIDE SEQUENCE</scope>
    <source>
        <strain evidence="12">PSN309</strain>
    </source>
</reference>
<evidence type="ECO:0000313" key="12">
    <source>
        <dbReference type="EMBL" id="KAK4189369.1"/>
    </source>
</evidence>
<keyword evidence="6 10" id="KW-0697">Rotamase</keyword>
<dbReference type="SUPFAM" id="SSF140984">
    <property type="entry name" value="PTPA-like"/>
    <property type="match status" value="1"/>
</dbReference>
<feature type="compositionally biased region" description="Low complexity" evidence="11">
    <location>
        <begin position="434"/>
        <end position="448"/>
    </location>
</feature>
<dbReference type="GO" id="GO:0005634">
    <property type="term" value="C:nucleus"/>
    <property type="evidence" value="ECO:0007669"/>
    <property type="project" value="UniProtKB-SubCell"/>
</dbReference>
<evidence type="ECO:0000256" key="9">
    <source>
        <dbReference type="ARBA" id="ARBA00025287"/>
    </source>
</evidence>
<evidence type="ECO:0000256" key="1">
    <source>
        <dbReference type="ARBA" id="ARBA00000971"/>
    </source>
</evidence>
<dbReference type="InterPro" id="IPR037218">
    <property type="entry name" value="PTPA_sf"/>
</dbReference>
<evidence type="ECO:0000256" key="11">
    <source>
        <dbReference type="SAM" id="MobiDB-lite"/>
    </source>
</evidence>
<evidence type="ECO:0000256" key="10">
    <source>
        <dbReference type="RuleBase" id="RU361210"/>
    </source>
</evidence>
<dbReference type="GO" id="GO:0005737">
    <property type="term" value="C:cytoplasm"/>
    <property type="evidence" value="ECO:0007669"/>
    <property type="project" value="UniProtKB-SubCell"/>
</dbReference>
<feature type="region of interest" description="Disordered" evidence="11">
    <location>
        <begin position="430"/>
        <end position="529"/>
    </location>
</feature>
<evidence type="ECO:0000256" key="4">
    <source>
        <dbReference type="ARBA" id="ARBA00011019"/>
    </source>
</evidence>
<feature type="region of interest" description="Disordered" evidence="11">
    <location>
        <begin position="179"/>
        <end position="199"/>
    </location>
</feature>
<keyword evidence="5 10" id="KW-0963">Cytoplasm</keyword>
<evidence type="ECO:0000256" key="3">
    <source>
        <dbReference type="ARBA" id="ARBA00004496"/>
    </source>
</evidence>
<dbReference type="Pfam" id="PF03095">
    <property type="entry name" value="PTPA"/>
    <property type="match status" value="1"/>
</dbReference>
<keyword evidence="8" id="KW-0539">Nucleus</keyword>
<keyword evidence="7 10" id="KW-0413">Isomerase</keyword>
<evidence type="ECO:0000313" key="13">
    <source>
        <dbReference type="Proteomes" id="UP001302126"/>
    </source>
</evidence>
<comment type="similarity">
    <text evidence="4 10">Belongs to the PTPA-type PPIase family.</text>
</comment>
<feature type="region of interest" description="Disordered" evidence="11">
    <location>
        <begin position="1"/>
        <end position="28"/>
    </location>
</feature>
<comment type="caution">
    <text evidence="12">The sequence shown here is derived from an EMBL/GenBank/DDBJ whole genome shotgun (WGS) entry which is preliminary data.</text>
</comment>
<evidence type="ECO:0000256" key="8">
    <source>
        <dbReference type="ARBA" id="ARBA00023242"/>
    </source>
</evidence>
<name>A0AAN7AJW4_9PEZI</name>
<comment type="catalytic activity">
    <reaction evidence="1 10">
        <text>[protein]-peptidylproline (omega=180) = [protein]-peptidylproline (omega=0)</text>
        <dbReference type="Rhea" id="RHEA:16237"/>
        <dbReference type="Rhea" id="RHEA-COMP:10747"/>
        <dbReference type="Rhea" id="RHEA-COMP:10748"/>
        <dbReference type="ChEBI" id="CHEBI:83833"/>
        <dbReference type="ChEBI" id="CHEBI:83834"/>
        <dbReference type="EC" id="5.2.1.8"/>
    </reaction>
</comment>
<dbReference type="AlphaFoldDB" id="A0AAN7AJW4"/>